<dbReference type="Pfam" id="PF05193">
    <property type="entry name" value="Peptidase_M16_C"/>
    <property type="match status" value="1"/>
</dbReference>
<evidence type="ECO:0000259" key="2">
    <source>
        <dbReference type="Pfam" id="PF05193"/>
    </source>
</evidence>
<feature type="domain" description="Peptidase M16 C-terminal" evidence="2">
    <location>
        <begin position="181"/>
        <end position="356"/>
    </location>
</feature>
<comment type="caution">
    <text evidence="3">The sequence shown here is derived from an EMBL/GenBank/DDBJ whole genome shotgun (WGS) entry which is preliminary data.</text>
</comment>
<dbReference type="RefSeq" id="WP_345064742.1">
    <property type="nucleotide sequence ID" value="NZ_BAABGR010000006.1"/>
</dbReference>
<reference evidence="4" key="1">
    <citation type="journal article" date="2019" name="Int. J. Syst. Evol. Microbiol.">
        <title>The Global Catalogue of Microorganisms (GCM) 10K type strain sequencing project: providing services to taxonomists for standard genome sequencing and annotation.</title>
        <authorList>
            <consortium name="The Broad Institute Genomics Platform"/>
            <consortium name="The Broad Institute Genome Sequencing Center for Infectious Disease"/>
            <person name="Wu L."/>
            <person name="Ma J."/>
        </authorList>
    </citation>
    <scope>NUCLEOTIDE SEQUENCE [LARGE SCALE GENOMIC DNA]</scope>
    <source>
        <strain evidence="4">JCM 17858</strain>
    </source>
</reference>
<evidence type="ECO:0000313" key="3">
    <source>
        <dbReference type="EMBL" id="GAA4512596.1"/>
    </source>
</evidence>
<evidence type="ECO:0000259" key="1">
    <source>
        <dbReference type="Pfam" id="PF00675"/>
    </source>
</evidence>
<keyword evidence="4" id="KW-1185">Reference proteome</keyword>
<name>A0ABP8QXI7_9SPHI</name>
<dbReference type="PANTHER" id="PTHR11851">
    <property type="entry name" value="METALLOPROTEASE"/>
    <property type="match status" value="1"/>
</dbReference>
<dbReference type="InterPro" id="IPR011765">
    <property type="entry name" value="Pept_M16_N"/>
</dbReference>
<feature type="domain" description="Peptidase M16 N-terminal" evidence="1">
    <location>
        <begin position="65"/>
        <end position="168"/>
    </location>
</feature>
<gene>
    <name evidence="3" type="ORF">GCM10023173_06890</name>
</gene>
<dbReference type="Pfam" id="PF00675">
    <property type="entry name" value="Peptidase_M16"/>
    <property type="match status" value="1"/>
</dbReference>
<accession>A0ABP8QXI7</accession>
<sequence length="425" mass="48760">MLNRTVPPAFQSIKDITIIQPEEIVYKNGLKAFVFQAESLDLLKFEVTFANIYTQEELAYLNPILSSMLKEGTQTLSSKEIADTIDFYGAYLMPEYSLDHTSLTLYTMHKYADKVLPIVADILRNASLPQKELSTYIRNNKQSLQISLQKNDVLARRYFYDAVFRGTRYGVLPTEEKYDAVTREQLLNLFQHQIYPSNCTLFIAGRVDKPILDLVSQYFGEDWKNEQKELNANALSFDAHTTEVVVVEKPEALQSAIRLGTTSIRRAHEDFPALQFVNTLFGGFFGSRLMRNIREEKGYTYSIGSYVGNLKYTGFFTIATEVGIASTQDTLKEIATEFDRLRSEPPQQEEVDLVRNYMQGVMLGSLESIFSHVDKFKATYFSGLTLDYYRYYSDVLKAMTPAKVQDIAIKYFDYDKLYKVVVGKM</sequence>
<dbReference type="InterPro" id="IPR007863">
    <property type="entry name" value="Peptidase_M16_C"/>
</dbReference>
<protein>
    <submittedName>
        <fullName evidence="3">Pitrilysin family protein</fullName>
    </submittedName>
</protein>
<dbReference type="InterPro" id="IPR011249">
    <property type="entry name" value="Metalloenz_LuxS/M16"/>
</dbReference>
<dbReference type="PANTHER" id="PTHR11851:SF224">
    <property type="entry name" value="PROCESSING PROTEASE"/>
    <property type="match status" value="1"/>
</dbReference>
<proteinExistence type="predicted"/>
<dbReference type="InterPro" id="IPR050361">
    <property type="entry name" value="MPP/UQCRC_Complex"/>
</dbReference>
<dbReference type="SUPFAM" id="SSF63411">
    <property type="entry name" value="LuxS/MPP-like metallohydrolase"/>
    <property type="match status" value="2"/>
</dbReference>
<dbReference type="Gene3D" id="3.30.830.10">
    <property type="entry name" value="Metalloenzyme, LuxS/M16 peptidase-like"/>
    <property type="match status" value="2"/>
</dbReference>
<evidence type="ECO:0000313" key="4">
    <source>
        <dbReference type="Proteomes" id="UP001500394"/>
    </source>
</evidence>
<organism evidence="3 4">
    <name type="scientific">Sphingobacterium thermophilum</name>
    <dbReference type="NCBI Taxonomy" id="768534"/>
    <lineage>
        <taxon>Bacteria</taxon>
        <taxon>Pseudomonadati</taxon>
        <taxon>Bacteroidota</taxon>
        <taxon>Sphingobacteriia</taxon>
        <taxon>Sphingobacteriales</taxon>
        <taxon>Sphingobacteriaceae</taxon>
        <taxon>Sphingobacterium</taxon>
    </lineage>
</organism>
<dbReference type="Proteomes" id="UP001500394">
    <property type="component" value="Unassembled WGS sequence"/>
</dbReference>
<dbReference type="EMBL" id="BAABGR010000006">
    <property type="protein sequence ID" value="GAA4512596.1"/>
    <property type="molecule type" value="Genomic_DNA"/>
</dbReference>